<dbReference type="Proteomes" id="UP000317171">
    <property type="component" value="Chromosome"/>
</dbReference>
<dbReference type="KEGG" id="gaz:Pan241w_55590"/>
<dbReference type="AlphaFoldDB" id="A0A517RNI8"/>
<organism evidence="1 2">
    <name type="scientific">Gimesia alba</name>
    <dbReference type="NCBI Taxonomy" id="2527973"/>
    <lineage>
        <taxon>Bacteria</taxon>
        <taxon>Pseudomonadati</taxon>
        <taxon>Planctomycetota</taxon>
        <taxon>Planctomycetia</taxon>
        <taxon>Planctomycetales</taxon>
        <taxon>Planctomycetaceae</taxon>
        <taxon>Gimesia</taxon>
    </lineage>
</organism>
<name>A0A517RNI8_9PLAN</name>
<dbReference type="EMBL" id="CP036269">
    <property type="protein sequence ID" value="QDT45439.1"/>
    <property type="molecule type" value="Genomic_DNA"/>
</dbReference>
<evidence type="ECO:0000313" key="2">
    <source>
        <dbReference type="Proteomes" id="UP000317171"/>
    </source>
</evidence>
<accession>A0A517RNI8</accession>
<dbReference type="CDD" id="cd02440">
    <property type="entry name" value="AdoMet_MTases"/>
    <property type="match status" value="1"/>
</dbReference>
<keyword evidence="1" id="KW-0808">Transferase</keyword>
<keyword evidence="1" id="KW-0489">Methyltransferase</keyword>
<dbReference type="InterPro" id="IPR029063">
    <property type="entry name" value="SAM-dependent_MTases_sf"/>
</dbReference>
<proteinExistence type="predicted"/>
<evidence type="ECO:0000313" key="1">
    <source>
        <dbReference type="EMBL" id="QDT45439.1"/>
    </source>
</evidence>
<keyword evidence="2" id="KW-1185">Reference proteome</keyword>
<dbReference type="SUPFAM" id="SSF53335">
    <property type="entry name" value="S-adenosyl-L-methionine-dependent methyltransferases"/>
    <property type="match status" value="1"/>
</dbReference>
<sequence length="196" mass="22975">MWKKYLSKAFTDSNVYFVDIGCGPGTSGLAFAELFKETPFRYVGIDLSNSMRKKGKTLLNALNEKTSHQNILKIYLTKSIEKLPENFPKKAAIIFNFSFFFGSKFLNNDLLKTYAEKILKIVKGKNQPRVFISYTNSQYLTHSKRYFEFLKLLGFEQSNEEFISDLQKVTISYYTRRKLLATKKDETFYRELFEMT</sequence>
<reference evidence="1 2" key="1">
    <citation type="submission" date="2019-02" db="EMBL/GenBank/DDBJ databases">
        <title>Deep-cultivation of Planctomycetes and their phenomic and genomic characterization uncovers novel biology.</title>
        <authorList>
            <person name="Wiegand S."/>
            <person name="Jogler M."/>
            <person name="Boedeker C."/>
            <person name="Pinto D."/>
            <person name="Vollmers J."/>
            <person name="Rivas-Marin E."/>
            <person name="Kohn T."/>
            <person name="Peeters S.H."/>
            <person name="Heuer A."/>
            <person name="Rast P."/>
            <person name="Oberbeckmann S."/>
            <person name="Bunk B."/>
            <person name="Jeske O."/>
            <person name="Meyerdierks A."/>
            <person name="Storesund J.E."/>
            <person name="Kallscheuer N."/>
            <person name="Luecker S."/>
            <person name="Lage O.M."/>
            <person name="Pohl T."/>
            <person name="Merkel B.J."/>
            <person name="Hornburger P."/>
            <person name="Mueller R.-W."/>
            <person name="Bruemmer F."/>
            <person name="Labrenz M."/>
            <person name="Spormann A.M."/>
            <person name="Op den Camp H."/>
            <person name="Overmann J."/>
            <person name="Amann R."/>
            <person name="Jetten M.S.M."/>
            <person name="Mascher T."/>
            <person name="Medema M.H."/>
            <person name="Devos D.P."/>
            <person name="Kaster A.-K."/>
            <person name="Ovreas L."/>
            <person name="Rohde M."/>
            <person name="Galperin M.Y."/>
            <person name="Jogler C."/>
        </authorList>
    </citation>
    <scope>NUCLEOTIDE SEQUENCE [LARGE SCALE GENOMIC DNA]</scope>
    <source>
        <strain evidence="1 2">Pan241w</strain>
    </source>
</reference>
<dbReference type="GO" id="GO:0008168">
    <property type="term" value="F:methyltransferase activity"/>
    <property type="evidence" value="ECO:0007669"/>
    <property type="project" value="UniProtKB-KW"/>
</dbReference>
<gene>
    <name evidence="1" type="primary">cmoA</name>
    <name evidence="1" type="ORF">Pan241w_55590</name>
</gene>
<protein>
    <submittedName>
        <fullName evidence="1">tRNA (Cmo5U34)-methyltransferase</fullName>
    </submittedName>
</protein>
<dbReference type="OrthoDB" id="9757917at2"/>
<dbReference type="GO" id="GO:0032259">
    <property type="term" value="P:methylation"/>
    <property type="evidence" value="ECO:0007669"/>
    <property type="project" value="UniProtKB-KW"/>
</dbReference>
<dbReference type="Gene3D" id="3.40.50.150">
    <property type="entry name" value="Vaccinia Virus protein VP39"/>
    <property type="match status" value="1"/>
</dbReference>